<evidence type="ECO:0000259" key="5">
    <source>
        <dbReference type="PROSITE" id="PS50089"/>
    </source>
</evidence>
<comment type="caution">
    <text evidence="6">The sequence shown here is derived from an EMBL/GenBank/DDBJ whole genome shotgun (WGS) entry which is preliminary data.</text>
</comment>
<name>A0A816P4N2_9BILA</name>
<dbReference type="PROSITE" id="PS50089">
    <property type="entry name" value="ZF_RING_2"/>
    <property type="match status" value="1"/>
</dbReference>
<evidence type="ECO:0000313" key="8">
    <source>
        <dbReference type="Proteomes" id="UP000663856"/>
    </source>
</evidence>
<keyword evidence="4" id="KW-0812">Transmembrane</keyword>
<dbReference type="GO" id="GO:0008270">
    <property type="term" value="F:zinc ion binding"/>
    <property type="evidence" value="ECO:0007669"/>
    <property type="project" value="UniProtKB-KW"/>
</dbReference>
<evidence type="ECO:0000313" key="7">
    <source>
        <dbReference type="EMBL" id="CAF4461428.1"/>
    </source>
</evidence>
<evidence type="ECO:0000256" key="1">
    <source>
        <dbReference type="ARBA" id="ARBA00022771"/>
    </source>
</evidence>
<feature type="domain" description="RING-type" evidence="5">
    <location>
        <begin position="16"/>
        <end position="58"/>
    </location>
</feature>
<feature type="transmembrane region" description="Helical" evidence="4">
    <location>
        <begin position="97"/>
        <end position="119"/>
    </location>
</feature>
<keyword evidence="2" id="KW-0862">Zinc</keyword>
<keyword evidence="4" id="KW-0472">Membrane</keyword>
<keyword evidence="4" id="KW-1133">Transmembrane helix</keyword>
<protein>
    <recommendedName>
        <fullName evidence="5">RING-type domain-containing protein</fullName>
    </recommendedName>
</protein>
<dbReference type="InterPro" id="IPR001841">
    <property type="entry name" value="Znf_RING"/>
</dbReference>
<dbReference type="Proteomes" id="UP000663866">
    <property type="component" value="Unassembled WGS sequence"/>
</dbReference>
<proteinExistence type="predicted"/>
<dbReference type="EMBL" id="CAJNRF010002867">
    <property type="protein sequence ID" value="CAF2043991.1"/>
    <property type="molecule type" value="Genomic_DNA"/>
</dbReference>
<keyword evidence="1 3" id="KW-0863">Zinc-finger</keyword>
<dbReference type="InterPro" id="IPR013083">
    <property type="entry name" value="Znf_RING/FYVE/PHD"/>
</dbReference>
<evidence type="ECO:0000313" key="9">
    <source>
        <dbReference type="Proteomes" id="UP000663866"/>
    </source>
</evidence>
<evidence type="ECO:0000313" key="6">
    <source>
        <dbReference type="EMBL" id="CAF2043991.1"/>
    </source>
</evidence>
<dbReference type="AlphaFoldDB" id="A0A816P4N2"/>
<dbReference type="Gene3D" id="3.30.40.10">
    <property type="entry name" value="Zinc/RING finger domain, C3HC4 (zinc finger)"/>
    <property type="match status" value="1"/>
</dbReference>
<dbReference type="SUPFAM" id="SSF57850">
    <property type="entry name" value="RING/U-box"/>
    <property type="match status" value="1"/>
</dbReference>
<dbReference type="EMBL" id="CAJOBG010047701">
    <property type="protein sequence ID" value="CAF4461428.1"/>
    <property type="molecule type" value="Genomic_DNA"/>
</dbReference>
<keyword evidence="9" id="KW-1185">Reference proteome</keyword>
<accession>A0A816P4N2</accession>
<evidence type="ECO:0000256" key="4">
    <source>
        <dbReference type="SAM" id="Phobius"/>
    </source>
</evidence>
<evidence type="ECO:0000256" key="3">
    <source>
        <dbReference type="PROSITE-ProRule" id="PRU00175"/>
    </source>
</evidence>
<gene>
    <name evidence="7" type="ORF">OVN521_LOCUS38469</name>
    <name evidence="6" type="ORF">WKI299_LOCUS8847</name>
</gene>
<organism evidence="6 8">
    <name type="scientific">Rotaria magnacalcarata</name>
    <dbReference type="NCBI Taxonomy" id="392030"/>
    <lineage>
        <taxon>Eukaryota</taxon>
        <taxon>Metazoa</taxon>
        <taxon>Spiralia</taxon>
        <taxon>Gnathifera</taxon>
        <taxon>Rotifera</taxon>
        <taxon>Eurotatoria</taxon>
        <taxon>Bdelloidea</taxon>
        <taxon>Philodinida</taxon>
        <taxon>Philodinidae</taxon>
        <taxon>Rotaria</taxon>
    </lineage>
</organism>
<dbReference type="Proteomes" id="UP000663856">
    <property type="component" value="Unassembled WGS sequence"/>
</dbReference>
<reference evidence="6" key="1">
    <citation type="submission" date="2021-02" db="EMBL/GenBank/DDBJ databases">
        <authorList>
            <person name="Nowell W R."/>
        </authorList>
    </citation>
    <scope>NUCLEOTIDE SEQUENCE</scope>
</reference>
<sequence>MENNEKTPRHNDEDKCEVCWKQPPTCIALIRCAHSRSFCERCIKSCISNGHRHCPKCRTPFPIKDYLEEIKTNTSSIDNAFLNINYRPASSQRQSTVGYVVDNILVSCSIGLLVGLIIYPTIV</sequence>
<evidence type="ECO:0000256" key="2">
    <source>
        <dbReference type="ARBA" id="ARBA00022833"/>
    </source>
</evidence>
<keyword evidence="1 3" id="KW-0479">Metal-binding</keyword>